<feature type="domain" description="N-acetyltransferase" evidence="1">
    <location>
        <begin position="10"/>
        <end position="166"/>
    </location>
</feature>
<dbReference type="Proteomes" id="UP000184185">
    <property type="component" value="Unassembled WGS sequence"/>
</dbReference>
<gene>
    <name evidence="2" type="ORF">SAMN02745725_02640</name>
</gene>
<evidence type="ECO:0000313" key="2">
    <source>
        <dbReference type="EMBL" id="SHJ47839.1"/>
    </source>
</evidence>
<dbReference type="OrthoDB" id="9782266at2"/>
<evidence type="ECO:0000313" key="3">
    <source>
        <dbReference type="Proteomes" id="UP000184185"/>
    </source>
</evidence>
<dbReference type="PROSITE" id="PS51186">
    <property type="entry name" value="GNAT"/>
    <property type="match status" value="1"/>
</dbReference>
<dbReference type="SUPFAM" id="SSF55729">
    <property type="entry name" value="Acyl-CoA N-acyltransferases (Nat)"/>
    <property type="match status" value="1"/>
</dbReference>
<dbReference type="GO" id="GO:0005840">
    <property type="term" value="C:ribosome"/>
    <property type="evidence" value="ECO:0007669"/>
    <property type="project" value="UniProtKB-KW"/>
</dbReference>
<dbReference type="STRING" id="185007.SAMN02910350_02960"/>
<dbReference type="CDD" id="cd04301">
    <property type="entry name" value="NAT_SF"/>
    <property type="match status" value="1"/>
</dbReference>
<keyword evidence="2" id="KW-0687">Ribonucleoprotein</keyword>
<proteinExistence type="predicted"/>
<keyword evidence="2" id="KW-0689">Ribosomal protein</keyword>
<evidence type="ECO:0000259" key="1">
    <source>
        <dbReference type="PROSITE" id="PS51186"/>
    </source>
</evidence>
<dbReference type="InterPro" id="IPR016181">
    <property type="entry name" value="Acyl_CoA_acyltransferase"/>
</dbReference>
<keyword evidence="3" id="KW-1185">Reference proteome</keyword>
<accession>A0A1M6JM91</accession>
<dbReference type="GO" id="GO:0016747">
    <property type="term" value="F:acyltransferase activity, transferring groups other than amino-acyl groups"/>
    <property type="evidence" value="ECO:0007669"/>
    <property type="project" value="InterPro"/>
</dbReference>
<name>A0A1M6JM91_PSEXY</name>
<organism evidence="2 3">
    <name type="scientific">Pseudobutyrivibrio xylanivorans DSM 14809</name>
    <dbReference type="NCBI Taxonomy" id="1123012"/>
    <lineage>
        <taxon>Bacteria</taxon>
        <taxon>Bacillati</taxon>
        <taxon>Bacillota</taxon>
        <taxon>Clostridia</taxon>
        <taxon>Lachnospirales</taxon>
        <taxon>Lachnospiraceae</taxon>
        <taxon>Pseudobutyrivibrio</taxon>
    </lineage>
</organism>
<dbReference type="AlphaFoldDB" id="A0A1M6JM91"/>
<protein>
    <submittedName>
        <fullName evidence="2">Ribosomal protein S18 acetylase RimI</fullName>
    </submittedName>
</protein>
<sequence>MDINVFSKEYVVKKLQKDDIPEIYNLCSKNKLYYDYRPPYVTEQSIESDMKAVPLGKTISDKFYVGYFNGDKLVAILDLICRYPNPQAAYIGFFMVDADSQKQGIGSDIISQLSTVLVDNGFNTIQLAWVYGNPQAEAFWTKNGFVKFGDVCELKNYSVIRAKKEI</sequence>
<dbReference type="InterPro" id="IPR000182">
    <property type="entry name" value="GNAT_dom"/>
</dbReference>
<dbReference type="Pfam" id="PF00583">
    <property type="entry name" value="Acetyltransf_1"/>
    <property type="match status" value="1"/>
</dbReference>
<dbReference type="EMBL" id="FQYQ01000024">
    <property type="protein sequence ID" value="SHJ47839.1"/>
    <property type="molecule type" value="Genomic_DNA"/>
</dbReference>
<dbReference type="Gene3D" id="3.40.630.30">
    <property type="match status" value="1"/>
</dbReference>
<reference evidence="2 3" key="1">
    <citation type="submission" date="2016-11" db="EMBL/GenBank/DDBJ databases">
        <authorList>
            <person name="Jaros S."/>
            <person name="Januszkiewicz K."/>
            <person name="Wedrychowicz H."/>
        </authorList>
    </citation>
    <scope>NUCLEOTIDE SEQUENCE [LARGE SCALE GENOMIC DNA]</scope>
    <source>
        <strain evidence="2 3">DSM 14809</strain>
    </source>
</reference>
<dbReference type="RefSeq" id="WP_072918843.1">
    <property type="nucleotide sequence ID" value="NZ_FQYQ01000024.1"/>
</dbReference>